<protein>
    <submittedName>
        <fullName evidence="1">Topology modulation protein</fullName>
    </submittedName>
</protein>
<proteinExistence type="predicted"/>
<reference evidence="1 2" key="1">
    <citation type="submission" date="2018-06" db="EMBL/GenBank/DDBJ databases">
        <title>Actinomadura craniellae sp. nov. isolated from marine sponge Craniella sp.</title>
        <authorList>
            <person name="Li L."/>
            <person name="Xu Q.H."/>
            <person name="Lin H.W."/>
            <person name="Lu Y.H."/>
        </authorList>
    </citation>
    <scope>NUCLEOTIDE SEQUENCE [LARGE SCALE GENOMIC DNA]</scope>
    <source>
        <strain evidence="1 2">LHW63021</strain>
    </source>
</reference>
<evidence type="ECO:0000313" key="1">
    <source>
        <dbReference type="EMBL" id="RAY11904.1"/>
    </source>
</evidence>
<gene>
    <name evidence="1" type="ORF">DPM19_28480</name>
</gene>
<keyword evidence="2" id="KW-1185">Reference proteome</keyword>
<dbReference type="EMBL" id="QLYX01000016">
    <property type="protein sequence ID" value="RAY11904.1"/>
    <property type="molecule type" value="Genomic_DNA"/>
</dbReference>
<evidence type="ECO:0000313" key="2">
    <source>
        <dbReference type="Proteomes" id="UP000251891"/>
    </source>
</evidence>
<dbReference type="Proteomes" id="UP000251891">
    <property type="component" value="Unassembled WGS sequence"/>
</dbReference>
<comment type="caution">
    <text evidence="1">The sequence shown here is derived from an EMBL/GenBank/DDBJ whole genome shotgun (WGS) entry which is preliminary data.</text>
</comment>
<dbReference type="SUPFAM" id="SSF52540">
    <property type="entry name" value="P-loop containing nucleoside triphosphate hydrolases"/>
    <property type="match status" value="1"/>
</dbReference>
<dbReference type="InterPro" id="IPR052922">
    <property type="entry name" value="Cytidylate_Kinase-2"/>
</dbReference>
<organism evidence="1 2">
    <name type="scientific">Actinomadura craniellae</name>
    <dbReference type="NCBI Taxonomy" id="2231787"/>
    <lineage>
        <taxon>Bacteria</taxon>
        <taxon>Bacillati</taxon>
        <taxon>Actinomycetota</taxon>
        <taxon>Actinomycetes</taxon>
        <taxon>Streptosporangiales</taxon>
        <taxon>Thermomonosporaceae</taxon>
        <taxon>Actinomadura</taxon>
    </lineage>
</organism>
<dbReference type="InterPro" id="IPR027417">
    <property type="entry name" value="P-loop_NTPase"/>
</dbReference>
<dbReference type="Gene3D" id="3.40.50.300">
    <property type="entry name" value="P-loop containing nucleotide triphosphate hydrolases"/>
    <property type="match status" value="1"/>
</dbReference>
<name>A0A365GYI2_9ACTN</name>
<dbReference type="AlphaFoldDB" id="A0A365GYI2"/>
<dbReference type="PANTHER" id="PTHR37816:SF3">
    <property type="entry name" value="MODULATES DNA TOPOLOGY"/>
    <property type="match status" value="1"/>
</dbReference>
<dbReference type="PANTHER" id="PTHR37816">
    <property type="entry name" value="YALI0E33011P"/>
    <property type="match status" value="1"/>
</dbReference>
<accession>A0A365GYI2</accession>
<sequence length="172" mass="19628">MRRVAIMGCGGSGKTTFGRRLAARLGIQIVHLDAVYYDDRWNTMEPDEFAAVQEELVTTDRWVIDGNYASTLPIRLRRADTVIFLDLPALTCLWGIAQRCWRHRGGQHDDTGVHDRVTWSFVKYVWGYRREMAPRVRALIAEHAWHADVHIVKSRRAANRLLAGLDASPTTT</sequence>
<dbReference type="OrthoDB" id="3199600at2"/>